<sequence>MSPSITDELPLITPRMCFRPILSDQILPTITTRVCFSRVMSTYEPVRDIVMADGSAPAPMLESSAEHPVPPFRESVYPRPSPAPNAPAAAPERPAPVALPALGPSSDLAAEPPRQPSPTPVSGQTQEPAPAQTNDQPAPDPRYDKPTGEPGQPSNGGFSLEKKLLEQCGWSKEQYKRVRGDVRTWASAKLNFSLCYKSQKTDNVDKVIQKATKKYPWLESYDDCWPVVAILKGILKNESYNHRQIKKAKAKHRRQSRRVSASDSSSSSDSHSD</sequence>
<evidence type="ECO:0000313" key="3">
    <source>
        <dbReference type="Proteomes" id="UP001175228"/>
    </source>
</evidence>
<evidence type="ECO:0000256" key="1">
    <source>
        <dbReference type="SAM" id="MobiDB-lite"/>
    </source>
</evidence>
<organism evidence="2 3">
    <name type="scientific">Armillaria luteobubalina</name>
    <dbReference type="NCBI Taxonomy" id="153913"/>
    <lineage>
        <taxon>Eukaryota</taxon>
        <taxon>Fungi</taxon>
        <taxon>Dikarya</taxon>
        <taxon>Basidiomycota</taxon>
        <taxon>Agaricomycotina</taxon>
        <taxon>Agaricomycetes</taxon>
        <taxon>Agaricomycetidae</taxon>
        <taxon>Agaricales</taxon>
        <taxon>Marasmiineae</taxon>
        <taxon>Physalacriaceae</taxon>
        <taxon>Armillaria</taxon>
    </lineage>
</organism>
<accession>A0AA39V4Q8</accession>
<feature type="compositionally biased region" description="Polar residues" evidence="1">
    <location>
        <begin position="120"/>
        <end position="136"/>
    </location>
</feature>
<reference evidence="2" key="1">
    <citation type="submission" date="2023-06" db="EMBL/GenBank/DDBJ databases">
        <authorList>
            <consortium name="Lawrence Berkeley National Laboratory"/>
            <person name="Ahrendt S."/>
            <person name="Sahu N."/>
            <person name="Indic B."/>
            <person name="Wong-Bajracharya J."/>
            <person name="Merenyi Z."/>
            <person name="Ke H.-M."/>
            <person name="Monk M."/>
            <person name="Kocsube S."/>
            <person name="Drula E."/>
            <person name="Lipzen A."/>
            <person name="Balint B."/>
            <person name="Henrissat B."/>
            <person name="Andreopoulos B."/>
            <person name="Martin F.M."/>
            <person name="Harder C.B."/>
            <person name="Rigling D."/>
            <person name="Ford K.L."/>
            <person name="Foster G.D."/>
            <person name="Pangilinan J."/>
            <person name="Papanicolaou A."/>
            <person name="Barry K."/>
            <person name="LaButti K."/>
            <person name="Viragh M."/>
            <person name="Koriabine M."/>
            <person name="Yan M."/>
            <person name="Riley R."/>
            <person name="Champramary S."/>
            <person name="Plett K.L."/>
            <person name="Tsai I.J."/>
            <person name="Slot J."/>
            <person name="Sipos G."/>
            <person name="Plett J."/>
            <person name="Nagy L.G."/>
            <person name="Grigoriev I.V."/>
        </authorList>
    </citation>
    <scope>NUCLEOTIDE SEQUENCE</scope>
    <source>
        <strain evidence="2">HWK02</strain>
    </source>
</reference>
<feature type="compositionally biased region" description="Low complexity" evidence="1">
    <location>
        <begin position="86"/>
        <end position="101"/>
    </location>
</feature>
<comment type="caution">
    <text evidence="2">The sequence shown here is derived from an EMBL/GenBank/DDBJ whole genome shotgun (WGS) entry which is preliminary data.</text>
</comment>
<dbReference type="AlphaFoldDB" id="A0AA39V4Q8"/>
<gene>
    <name evidence="2" type="ORF">EDD18DRAFT_1098889</name>
</gene>
<dbReference type="Proteomes" id="UP001175228">
    <property type="component" value="Unassembled WGS sequence"/>
</dbReference>
<dbReference type="EMBL" id="JAUEPU010000002">
    <property type="protein sequence ID" value="KAK0505545.1"/>
    <property type="molecule type" value="Genomic_DNA"/>
</dbReference>
<name>A0AA39V4Q8_9AGAR</name>
<evidence type="ECO:0000313" key="2">
    <source>
        <dbReference type="EMBL" id="KAK0505545.1"/>
    </source>
</evidence>
<keyword evidence="3" id="KW-1185">Reference proteome</keyword>
<feature type="compositionally biased region" description="Basic residues" evidence="1">
    <location>
        <begin position="243"/>
        <end position="257"/>
    </location>
</feature>
<protein>
    <submittedName>
        <fullName evidence="2">Uncharacterized protein</fullName>
    </submittedName>
</protein>
<feature type="compositionally biased region" description="Low complexity" evidence="1">
    <location>
        <begin position="258"/>
        <end position="273"/>
    </location>
</feature>
<proteinExistence type="predicted"/>
<feature type="region of interest" description="Disordered" evidence="1">
    <location>
        <begin position="59"/>
        <end position="159"/>
    </location>
</feature>
<feature type="region of interest" description="Disordered" evidence="1">
    <location>
        <begin position="242"/>
        <end position="273"/>
    </location>
</feature>